<dbReference type="RefSeq" id="WP_261948105.1">
    <property type="nucleotide sequence ID" value="NZ_JAVDVX010000011.1"/>
</dbReference>
<evidence type="ECO:0000256" key="1">
    <source>
        <dbReference type="SAM" id="SignalP"/>
    </source>
</evidence>
<dbReference type="Proteomes" id="UP001253595">
    <property type="component" value="Unassembled WGS sequence"/>
</dbReference>
<proteinExistence type="predicted"/>
<evidence type="ECO:0000313" key="3">
    <source>
        <dbReference type="Proteomes" id="UP001253595"/>
    </source>
</evidence>
<comment type="caution">
    <text evidence="2">The sequence shown here is derived from an EMBL/GenBank/DDBJ whole genome shotgun (WGS) entry which is preliminary data.</text>
</comment>
<sequence>MKKQLLFLLFVLMPLAGCTTHQTSPPSVTQNSIATSLSTVNAEFTTRVYGTGSDALTHGHLWRSPTRVEWLDITTNTSEIWTKTSQNLWFYSKAFHADQQVIEYSPVDLNLLQVAPAWQSFAAAINPALLQKLPKTREISPLGDMNRIQYRGTIDQVTYEVDWLPELALATRVKTVEKGVTRVTELKQPLLTSDDSKAPQNISRYRFIEYSDLGDMERDPFVMKVQHSLLGAHEHSH</sequence>
<keyword evidence="1" id="KW-0732">Signal</keyword>
<reference evidence="2 3" key="1">
    <citation type="submission" date="2023-07" db="EMBL/GenBank/DDBJ databases">
        <title>Sorghum-associated microbial communities from plants grown in Nebraska, USA.</title>
        <authorList>
            <person name="Schachtman D."/>
        </authorList>
    </citation>
    <scope>NUCLEOTIDE SEQUENCE [LARGE SCALE GENOMIC DNA]</scope>
    <source>
        <strain evidence="2 3">BE190</strain>
    </source>
</reference>
<dbReference type="EMBL" id="JAVDVX010000011">
    <property type="protein sequence ID" value="MDR7092133.1"/>
    <property type="molecule type" value="Genomic_DNA"/>
</dbReference>
<organism evidence="2 3">
    <name type="scientific">Cellvibrio fibrivorans</name>
    <dbReference type="NCBI Taxonomy" id="126350"/>
    <lineage>
        <taxon>Bacteria</taxon>
        <taxon>Pseudomonadati</taxon>
        <taxon>Pseudomonadota</taxon>
        <taxon>Gammaproteobacteria</taxon>
        <taxon>Cellvibrionales</taxon>
        <taxon>Cellvibrionaceae</taxon>
        <taxon>Cellvibrio</taxon>
    </lineage>
</organism>
<accession>A0ABU1V3T2</accession>
<name>A0ABU1V3T2_9GAMM</name>
<protein>
    <submittedName>
        <fullName evidence="2">Outer membrane lipoprotein-sorting protein</fullName>
    </submittedName>
</protein>
<keyword evidence="3" id="KW-1185">Reference proteome</keyword>
<gene>
    <name evidence="2" type="ORF">J2X05_004174</name>
</gene>
<feature type="signal peptide" evidence="1">
    <location>
        <begin position="1"/>
        <end position="23"/>
    </location>
</feature>
<evidence type="ECO:0000313" key="2">
    <source>
        <dbReference type="EMBL" id="MDR7092133.1"/>
    </source>
</evidence>
<feature type="chain" id="PRO_5047100685" evidence="1">
    <location>
        <begin position="24"/>
        <end position="237"/>
    </location>
</feature>
<keyword evidence="2" id="KW-0449">Lipoprotein</keyword>